<gene>
    <name evidence="1" type="ORF">RI845_05650</name>
</gene>
<dbReference type="SUPFAM" id="SSF56935">
    <property type="entry name" value="Porins"/>
    <property type="match status" value="1"/>
</dbReference>
<accession>A0ABY9TLF5</accession>
<dbReference type="InterPro" id="IPR018759">
    <property type="entry name" value="BBP2_2"/>
</dbReference>
<proteinExistence type="predicted"/>
<dbReference type="Pfam" id="PF10082">
    <property type="entry name" value="BBP2_2"/>
    <property type="match status" value="1"/>
</dbReference>
<keyword evidence="2" id="KW-1185">Reference proteome</keyword>
<organism evidence="1 2">
    <name type="scientific">Thalassotalea nanhaiensis</name>
    <dbReference type="NCBI Taxonomy" id="3065648"/>
    <lineage>
        <taxon>Bacteria</taxon>
        <taxon>Pseudomonadati</taxon>
        <taxon>Pseudomonadota</taxon>
        <taxon>Gammaproteobacteria</taxon>
        <taxon>Alteromonadales</taxon>
        <taxon>Colwelliaceae</taxon>
        <taxon>Thalassotalea</taxon>
    </lineage>
</organism>
<name>A0ABY9TLF5_9GAMM</name>
<dbReference type="RefSeq" id="WP_348388775.1">
    <property type="nucleotide sequence ID" value="NZ_CP134146.1"/>
</dbReference>
<evidence type="ECO:0000313" key="1">
    <source>
        <dbReference type="EMBL" id="WNC69632.1"/>
    </source>
</evidence>
<sequence length="417" mass="47528">MMFFGRSIVVSIFVYQMIFLSLVPKTVFAFFQDGIPFAGFKLHSQINVTESYTDNLLQDDDNKINTWKTFINPNVSLSKTYGLNQVEFGYGLLHSNYSAKGRDNITDHKFHLNSALDFNTSHRLKLSAQYNIMYEERGKDYSIGYGDLLKKPTEYKSLTAKSLYTYGAKSAKANVDVSLGYYEVLWEKLSISDLTIGPPTDTSLIDLTADREHEITSVGSTFRYKTGAYTEVNTSITYQDINYHHATGLVDNRDSEVSSAFVGLKWQGSALTTGFVNVGYSSKTFDSQYRSDESGFRWQLGVIWKPLTYSNFDFSSAQNVTEAKGQGSYIKNTNYTVSWHHQWLTRLKTKLSTRVMNDEYGDSFREDDVDIYSATVTYQMRKNLAFSSSLKHHIRDSNIEKLTFTENIISVSMKFAL</sequence>
<protein>
    <submittedName>
        <fullName evidence="1">Outer membrane beta-barrel protein</fullName>
    </submittedName>
</protein>
<dbReference type="EMBL" id="CP134146">
    <property type="protein sequence ID" value="WNC69632.1"/>
    <property type="molecule type" value="Genomic_DNA"/>
</dbReference>
<reference evidence="2" key="1">
    <citation type="submission" date="2023-09" db="EMBL/GenBank/DDBJ databases">
        <authorList>
            <person name="Zhang C."/>
        </authorList>
    </citation>
    <scope>NUCLEOTIDE SEQUENCE [LARGE SCALE GENOMIC DNA]</scope>
    <source>
        <strain evidence="2">SQ345</strain>
    </source>
</reference>
<evidence type="ECO:0000313" key="2">
    <source>
        <dbReference type="Proteomes" id="UP001248581"/>
    </source>
</evidence>
<dbReference type="Proteomes" id="UP001248581">
    <property type="component" value="Chromosome"/>
</dbReference>